<dbReference type="Proteomes" id="UP001140562">
    <property type="component" value="Unassembled WGS sequence"/>
</dbReference>
<evidence type="ECO:0000313" key="1">
    <source>
        <dbReference type="EMBL" id="KAJ4343315.1"/>
    </source>
</evidence>
<reference evidence="1" key="1">
    <citation type="submission" date="2022-10" db="EMBL/GenBank/DDBJ databases">
        <title>Tapping the CABI collections for fungal endophytes: first genome assemblies for Collariella, Neodidymelliopsis, Ascochyta clinopodiicola, Didymella pomorum, Didymosphaeria variabile, Neocosmospora piperis and Neocucurbitaria cava.</title>
        <authorList>
            <person name="Hill R."/>
        </authorList>
    </citation>
    <scope>NUCLEOTIDE SEQUENCE</scope>
    <source>
        <strain evidence="1">IMI 360193</strain>
    </source>
</reference>
<dbReference type="OrthoDB" id="3770386at2759"/>
<organism evidence="1 2">
    <name type="scientific">Didymella glomerata</name>
    <dbReference type="NCBI Taxonomy" id="749621"/>
    <lineage>
        <taxon>Eukaryota</taxon>
        <taxon>Fungi</taxon>
        <taxon>Dikarya</taxon>
        <taxon>Ascomycota</taxon>
        <taxon>Pezizomycotina</taxon>
        <taxon>Dothideomycetes</taxon>
        <taxon>Pleosporomycetidae</taxon>
        <taxon>Pleosporales</taxon>
        <taxon>Pleosporineae</taxon>
        <taxon>Didymellaceae</taxon>
        <taxon>Didymella</taxon>
    </lineage>
</organism>
<keyword evidence="2" id="KW-1185">Reference proteome</keyword>
<accession>A0A9W8X8Z0</accession>
<comment type="caution">
    <text evidence="1">The sequence shown here is derived from an EMBL/GenBank/DDBJ whole genome shotgun (WGS) entry which is preliminary data.</text>
</comment>
<dbReference type="AlphaFoldDB" id="A0A9W8X8Z0"/>
<sequence>MEDRASVFGKEWQVALEYVLRQPGLEVTYTSRLSQTHDLWVFLVWANEDDRSHFYHQSTGFGLLSERMKKAPSVFFFGDDDYARLEETSRWAVHVLTAERQDGQAHERLNGKQEKQFLEFPGQYQFAARQERVEHKKLYKGNDFDYALVGILNIGYDHLAPALTAGLELEAYVVELRRRQNLLPLTPSPSNINAPVDIADLTSKQPWEYRILSHDDGVYKDFAYPMNLSFQPMSTLHMANKFLPARSRRNSVVTEARQQYTMCIASASMQEINESGEVRSTFEDLRKQLGLPDGRDGPRELRVLRGITPDAHLDLVRFLCIWNTPADLSRWWQATGSDAGIKIHYSWTSEEIGWEDLQWEHMPSVLDEEHWQEVNKILEIVDFKFEKNLTDDEKTAFGEHVYALTK</sequence>
<dbReference type="EMBL" id="JAPEUV010000003">
    <property type="protein sequence ID" value="KAJ4343315.1"/>
    <property type="molecule type" value="Genomic_DNA"/>
</dbReference>
<protein>
    <submittedName>
        <fullName evidence="1">Uncharacterized protein</fullName>
    </submittedName>
</protein>
<name>A0A9W8X8Z0_9PLEO</name>
<evidence type="ECO:0000313" key="2">
    <source>
        <dbReference type="Proteomes" id="UP001140562"/>
    </source>
</evidence>
<proteinExistence type="predicted"/>
<gene>
    <name evidence="1" type="ORF">N0V87_000537</name>
</gene>